<dbReference type="PANTHER" id="PTHR12737">
    <property type="entry name" value="DIMETHYLARGININE DIMETHYLAMINOHYDROLASE"/>
    <property type="match status" value="1"/>
</dbReference>
<evidence type="ECO:0000256" key="2">
    <source>
        <dbReference type="ARBA" id="ARBA00022801"/>
    </source>
</evidence>
<sequence>MYAIVRDLPSSFANCVTSVDNNNDPINIDLARKQHEDYVDVIKQHVKHVIHVPADEAHPDCCFVEDTAIIVGDRAIINHLGAESRRKEVSGIENALKEVPVIKSIVHMHEIDPKATLDGGDVLYTGKHLLVGLSHRTNQSGADVLVKTFSDKCPVHVIKSLLTHDSLHFKCILSMLNDNTLLITDHEAGQQVMDEIKSFTGDHYTFIKVPEQVPSNILSLDGGKFIIYQKDFSESEKVIIEELKNKRGVQVKALCMSELIKADGALTCCSILI</sequence>
<keyword evidence="2" id="KW-0378">Hydrolase</keyword>
<organism evidence="3 4">
    <name type="scientific">Mucor flavus</name>
    <dbReference type="NCBI Taxonomy" id="439312"/>
    <lineage>
        <taxon>Eukaryota</taxon>
        <taxon>Fungi</taxon>
        <taxon>Fungi incertae sedis</taxon>
        <taxon>Mucoromycota</taxon>
        <taxon>Mucoromycotina</taxon>
        <taxon>Mucoromycetes</taxon>
        <taxon>Mucorales</taxon>
        <taxon>Mucorineae</taxon>
        <taxon>Mucoraceae</taxon>
        <taxon>Mucor</taxon>
    </lineage>
</organism>
<comment type="similarity">
    <text evidence="1">Belongs to the DDAH family.</text>
</comment>
<comment type="caution">
    <text evidence="3">The sequence shown here is derived from an EMBL/GenBank/DDBJ whole genome shotgun (WGS) entry which is preliminary data.</text>
</comment>
<evidence type="ECO:0000313" key="3">
    <source>
        <dbReference type="EMBL" id="GAA5810555.1"/>
    </source>
</evidence>
<evidence type="ECO:0000256" key="1">
    <source>
        <dbReference type="ARBA" id="ARBA00008532"/>
    </source>
</evidence>
<keyword evidence="4" id="KW-1185">Reference proteome</keyword>
<name>A0ABP9YUN0_9FUNG</name>
<evidence type="ECO:0000313" key="4">
    <source>
        <dbReference type="Proteomes" id="UP001473302"/>
    </source>
</evidence>
<dbReference type="Pfam" id="PF02274">
    <property type="entry name" value="ADI"/>
    <property type="match status" value="1"/>
</dbReference>
<gene>
    <name evidence="3" type="ORF">MFLAVUS_003978</name>
</gene>
<evidence type="ECO:0008006" key="5">
    <source>
        <dbReference type="Google" id="ProtNLM"/>
    </source>
</evidence>
<proteinExistence type="inferred from homology"/>
<dbReference type="SUPFAM" id="SSF55909">
    <property type="entry name" value="Pentein"/>
    <property type="match status" value="1"/>
</dbReference>
<dbReference type="Gene3D" id="3.75.10.10">
    <property type="entry name" value="L-arginine/glycine Amidinotransferase, Chain A"/>
    <property type="match status" value="1"/>
</dbReference>
<dbReference type="PANTHER" id="PTHR12737:SF9">
    <property type="entry name" value="DIMETHYLARGININASE"/>
    <property type="match status" value="1"/>
</dbReference>
<dbReference type="EMBL" id="BAABUK010000007">
    <property type="protein sequence ID" value="GAA5810555.1"/>
    <property type="molecule type" value="Genomic_DNA"/>
</dbReference>
<dbReference type="Proteomes" id="UP001473302">
    <property type="component" value="Unassembled WGS sequence"/>
</dbReference>
<reference evidence="3 4" key="1">
    <citation type="submission" date="2024-04" db="EMBL/GenBank/DDBJ databases">
        <title>genome sequences of Mucor flavus KT1a and Helicostylum pulchrum KT1b strains isolated from the surface of a dry-aged beef.</title>
        <authorList>
            <person name="Toyotome T."/>
            <person name="Hosono M."/>
            <person name="Torimaru M."/>
            <person name="Fukuda K."/>
            <person name="Mikami N."/>
        </authorList>
    </citation>
    <scope>NUCLEOTIDE SEQUENCE [LARGE SCALE GENOMIC DNA]</scope>
    <source>
        <strain evidence="3 4">KT1a</strain>
    </source>
</reference>
<accession>A0ABP9YUN0</accession>
<dbReference type="InterPro" id="IPR033199">
    <property type="entry name" value="DDAH-like"/>
</dbReference>
<protein>
    <recommendedName>
        <fullName evidence="5">Dimethylargininase</fullName>
    </recommendedName>
</protein>